<dbReference type="Pfam" id="PF08448">
    <property type="entry name" value="PAS_4"/>
    <property type="match status" value="2"/>
</dbReference>
<keyword evidence="6" id="KW-0812">Transmembrane</keyword>
<organism evidence="10 11">
    <name type="scientific">Piscinibacter gummiphilus</name>
    <dbReference type="NCBI Taxonomy" id="946333"/>
    <lineage>
        <taxon>Bacteria</taxon>
        <taxon>Pseudomonadati</taxon>
        <taxon>Pseudomonadota</taxon>
        <taxon>Betaproteobacteria</taxon>
        <taxon>Burkholderiales</taxon>
        <taxon>Sphaerotilaceae</taxon>
        <taxon>Piscinibacter</taxon>
    </lineage>
</organism>
<sequence>MRGFIGANVLAVVLISTLTATSLVNNRQAQLDRTSATASNITQTLRRSFESEIDQIDLLLRAAILSLDSEPTGSGTPAELRKLMQGSRSLLPHIEALRVTDEHGNVRFGDGDAPSQRVYVGDREYFRKAQADHWNLIVSEPLTSRLSGNWVVVFARRIDQSDGRFAGIVYATVATERFQDLLTSVQLGRQSELSLRTAGLQLVARNPAVPLDEAASRVASAQLRDMVARQPQGGNYMAPSGVDGIERRNTYAAVGPYPFVLVAGLSVDEMTREWRKLLWTTLGLAGVTLLAVSISSWLLVHAWRGEVRLGEQRLREADRYKAFMRTASDGIHVVDRKGRLLEFSDAFAAMLGYEREQMVGMDVTGWETAAPEVAVQWCSTTQGDQRFKTRHRRADGSEIDVEVSTTTTLVNGEELIFCASRDITERRRLEAETRKALEQARQSEQRVREIADNVPAGITYVDEDERMQFVNAELARWFGQPAEQIVGRRIREVLSPERYARRQVSYAAVRRGETVRIIEHIPSLRGNVRHVETVLVPKRREDGSVAGFYSLSQDFTARVKMEGTVERQARNLAAMTSISDDIMVVLDEAGRILLANRAFEEAWQLPPGGATGRTVSALYGDSFFHDVIRPKLHHALDGQPVKVRTAHALPGRATRVFDASYHPVYNEQGLIDAVVFTAHDVDELVHSRDELAHTVEQLQRSNESLEQFVRVTSHDMREPLNSIAQFVRLIEETSPLAPPADQYFGFVRRGADRLRTMLDDLLRFVRLEAEAIEPDDTHQLDEVLEEVRSLLHAQITTSGGEVVCEPMPLVKGRRSLLVLLFQNLVSNALKFTPPGVPPKVHVSARREVERVLVTVADRGIGIAADDIPTLFEPFRRLHRRQVYEGTGLGLATCKRIAMVLDGSIEIVSSPGEGTQVTVILPAR</sequence>
<dbReference type="InterPro" id="IPR005467">
    <property type="entry name" value="His_kinase_dom"/>
</dbReference>
<accession>A0ABZ0D400</accession>
<feature type="domain" description="PAS" evidence="8">
    <location>
        <begin position="443"/>
        <end position="497"/>
    </location>
</feature>
<evidence type="ECO:0000256" key="6">
    <source>
        <dbReference type="SAM" id="Phobius"/>
    </source>
</evidence>
<dbReference type="InterPro" id="IPR013767">
    <property type="entry name" value="PAS_fold"/>
</dbReference>
<dbReference type="NCBIfam" id="TIGR00229">
    <property type="entry name" value="sensory_box"/>
    <property type="match status" value="3"/>
</dbReference>
<dbReference type="CDD" id="cd12914">
    <property type="entry name" value="PDC1_DGC_like"/>
    <property type="match status" value="1"/>
</dbReference>
<dbReference type="SUPFAM" id="SSF47384">
    <property type="entry name" value="Homodimeric domain of signal transducing histidine kinase"/>
    <property type="match status" value="1"/>
</dbReference>
<dbReference type="EC" id="2.7.13.3" evidence="2"/>
<keyword evidence="5" id="KW-0418">Kinase</keyword>
<dbReference type="SUPFAM" id="SSF55874">
    <property type="entry name" value="ATPase domain of HSP90 chaperone/DNA topoisomerase II/histidine kinase"/>
    <property type="match status" value="1"/>
</dbReference>
<dbReference type="InterPro" id="IPR000700">
    <property type="entry name" value="PAS-assoc_C"/>
</dbReference>
<dbReference type="InterPro" id="IPR000014">
    <property type="entry name" value="PAS"/>
</dbReference>
<keyword evidence="3" id="KW-0597">Phosphoprotein</keyword>
<dbReference type="PANTHER" id="PTHR43304">
    <property type="entry name" value="PHYTOCHROME-LIKE PROTEIN CPH1"/>
    <property type="match status" value="1"/>
</dbReference>
<dbReference type="Gene3D" id="3.30.450.20">
    <property type="entry name" value="PAS domain"/>
    <property type="match status" value="5"/>
</dbReference>
<dbReference type="SMART" id="SM00387">
    <property type="entry name" value="HATPase_c"/>
    <property type="match status" value="1"/>
</dbReference>
<dbReference type="Pfam" id="PF02518">
    <property type="entry name" value="HATPase_c"/>
    <property type="match status" value="1"/>
</dbReference>
<keyword evidence="11" id="KW-1185">Reference proteome</keyword>
<dbReference type="Pfam" id="PF00989">
    <property type="entry name" value="PAS"/>
    <property type="match status" value="1"/>
</dbReference>
<keyword evidence="4" id="KW-0808">Transferase</keyword>
<dbReference type="PANTHER" id="PTHR43304:SF1">
    <property type="entry name" value="PAC DOMAIN-CONTAINING PROTEIN"/>
    <property type="match status" value="1"/>
</dbReference>
<keyword evidence="6" id="KW-0472">Membrane</keyword>
<dbReference type="InterPro" id="IPR003594">
    <property type="entry name" value="HATPase_dom"/>
</dbReference>
<evidence type="ECO:0000256" key="5">
    <source>
        <dbReference type="ARBA" id="ARBA00022777"/>
    </source>
</evidence>
<dbReference type="InterPro" id="IPR013656">
    <property type="entry name" value="PAS_4"/>
</dbReference>
<dbReference type="SUPFAM" id="SSF55785">
    <property type="entry name" value="PYP-like sensor domain (PAS domain)"/>
    <property type="match status" value="3"/>
</dbReference>
<dbReference type="EMBL" id="CP136336">
    <property type="protein sequence ID" value="WOB10035.1"/>
    <property type="molecule type" value="Genomic_DNA"/>
</dbReference>
<dbReference type="InterPro" id="IPR004358">
    <property type="entry name" value="Sig_transdc_His_kin-like_C"/>
</dbReference>
<dbReference type="InterPro" id="IPR036097">
    <property type="entry name" value="HisK_dim/P_sf"/>
</dbReference>
<feature type="domain" description="Histidine kinase" evidence="7">
    <location>
        <begin position="711"/>
        <end position="923"/>
    </location>
</feature>
<gene>
    <name evidence="10" type="ORF">RXV79_08200</name>
</gene>
<evidence type="ECO:0000313" key="11">
    <source>
        <dbReference type="Proteomes" id="UP001303946"/>
    </source>
</evidence>
<dbReference type="PRINTS" id="PR00344">
    <property type="entry name" value="BCTRLSENSOR"/>
</dbReference>
<evidence type="ECO:0000259" key="9">
    <source>
        <dbReference type="PROSITE" id="PS50113"/>
    </source>
</evidence>
<dbReference type="PROSITE" id="PS50113">
    <property type="entry name" value="PAC"/>
    <property type="match status" value="1"/>
</dbReference>
<dbReference type="Gene3D" id="3.30.565.10">
    <property type="entry name" value="Histidine kinase-like ATPase, C-terminal domain"/>
    <property type="match status" value="1"/>
</dbReference>
<protein>
    <recommendedName>
        <fullName evidence="2">histidine kinase</fullName>
        <ecNumber evidence="2">2.7.13.3</ecNumber>
    </recommendedName>
</protein>
<dbReference type="InterPro" id="IPR054327">
    <property type="entry name" value="His-kinase-like_sensor"/>
</dbReference>
<dbReference type="InterPro" id="IPR052162">
    <property type="entry name" value="Sensor_kinase/Photoreceptor"/>
</dbReference>
<dbReference type="PROSITE" id="PS50109">
    <property type="entry name" value="HIS_KIN"/>
    <property type="match status" value="1"/>
</dbReference>
<evidence type="ECO:0000256" key="2">
    <source>
        <dbReference type="ARBA" id="ARBA00012438"/>
    </source>
</evidence>
<keyword evidence="6" id="KW-1133">Transmembrane helix</keyword>
<dbReference type="Pfam" id="PF22588">
    <property type="entry name" value="dCache_1_like"/>
    <property type="match status" value="1"/>
</dbReference>
<evidence type="ECO:0000256" key="1">
    <source>
        <dbReference type="ARBA" id="ARBA00000085"/>
    </source>
</evidence>
<dbReference type="Pfam" id="PF00512">
    <property type="entry name" value="HisKA"/>
    <property type="match status" value="1"/>
</dbReference>
<dbReference type="RefSeq" id="WP_316702930.1">
    <property type="nucleotide sequence ID" value="NZ_CP136336.1"/>
</dbReference>
<feature type="domain" description="PAS" evidence="8">
    <location>
        <begin position="316"/>
        <end position="360"/>
    </location>
</feature>
<evidence type="ECO:0000259" key="7">
    <source>
        <dbReference type="PROSITE" id="PS50109"/>
    </source>
</evidence>
<evidence type="ECO:0000256" key="4">
    <source>
        <dbReference type="ARBA" id="ARBA00022679"/>
    </source>
</evidence>
<dbReference type="Proteomes" id="UP001303946">
    <property type="component" value="Chromosome"/>
</dbReference>
<dbReference type="PROSITE" id="PS50112">
    <property type="entry name" value="PAS"/>
    <property type="match status" value="2"/>
</dbReference>
<dbReference type="InterPro" id="IPR036890">
    <property type="entry name" value="HATPase_C_sf"/>
</dbReference>
<dbReference type="CDD" id="cd00082">
    <property type="entry name" value="HisKA"/>
    <property type="match status" value="1"/>
</dbReference>
<reference evidence="10 11" key="1">
    <citation type="submission" date="2023-10" db="EMBL/GenBank/DDBJ databases">
        <title>Bacteria for the degradation of biodegradable plastic PBAT(Polybutylene adipate terephthalate).</title>
        <authorList>
            <person name="Weon H.-Y."/>
            <person name="Yeon J."/>
        </authorList>
    </citation>
    <scope>NUCLEOTIDE SEQUENCE [LARGE SCALE GENOMIC DNA]</scope>
    <source>
        <strain evidence="10 11">SBD 7-3</strain>
    </source>
</reference>
<dbReference type="SMART" id="SM00388">
    <property type="entry name" value="HisKA"/>
    <property type="match status" value="1"/>
</dbReference>
<dbReference type="InterPro" id="IPR035965">
    <property type="entry name" value="PAS-like_dom_sf"/>
</dbReference>
<name>A0ABZ0D400_9BURK</name>
<evidence type="ECO:0000256" key="3">
    <source>
        <dbReference type="ARBA" id="ARBA00022553"/>
    </source>
</evidence>
<feature type="domain" description="PAC" evidence="9">
    <location>
        <begin position="511"/>
        <end position="567"/>
    </location>
</feature>
<dbReference type="Gene3D" id="1.10.287.130">
    <property type="match status" value="1"/>
</dbReference>
<evidence type="ECO:0000313" key="10">
    <source>
        <dbReference type="EMBL" id="WOB10035.1"/>
    </source>
</evidence>
<dbReference type="InterPro" id="IPR003661">
    <property type="entry name" value="HisK_dim/P_dom"/>
</dbReference>
<feature type="transmembrane region" description="Helical" evidence="6">
    <location>
        <begin position="277"/>
        <end position="300"/>
    </location>
</feature>
<evidence type="ECO:0000259" key="8">
    <source>
        <dbReference type="PROSITE" id="PS50112"/>
    </source>
</evidence>
<dbReference type="CDD" id="cd12915">
    <property type="entry name" value="PDC2_DGC_like"/>
    <property type="match status" value="1"/>
</dbReference>
<comment type="catalytic activity">
    <reaction evidence="1">
        <text>ATP + protein L-histidine = ADP + protein N-phospho-L-histidine.</text>
        <dbReference type="EC" id="2.7.13.3"/>
    </reaction>
</comment>
<dbReference type="SMART" id="SM00091">
    <property type="entry name" value="PAS"/>
    <property type="match status" value="3"/>
</dbReference>
<proteinExistence type="predicted"/>
<dbReference type="CDD" id="cd00130">
    <property type="entry name" value="PAS"/>
    <property type="match status" value="3"/>
</dbReference>